<feature type="region of interest" description="Disordered" evidence="12">
    <location>
        <begin position="429"/>
        <end position="454"/>
    </location>
</feature>
<dbReference type="PANTHER" id="PTHR46471">
    <property type="entry name" value="CHITIN DEACETYLASE"/>
    <property type="match status" value="1"/>
</dbReference>
<reference evidence="15" key="1">
    <citation type="submission" date="2020-05" db="EMBL/GenBank/DDBJ databases">
        <title>Mycena genomes resolve the evolution of fungal bioluminescence.</title>
        <authorList>
            <person name="Tsai I.J."/>
        </authorList>
    </citation>
    <scope>NUCLEOTIDE SEQUENCE</scope>
    <source>
        <strain evidence="15">110903Hualien_Pintung</strain>
    </source>
</reference>
<evidence type="ECO:0000256" key="3">
    <source>
        <dbReference type="ARBA" id="ARBA00022475"/>
    </source>
</evidence>
<keyword evidence="5" id="KW-0479">Metal-binding</keyword>
<keyword evidence="11" id="KW-0961">Cell wall biogenesis/degradation</keyword>
<dbReference type="OrthoDB" id="2125469at2759"/>
<dbReference type="InterPro" id="IPR000772">
    <property type="entry name" value="Ricin_B_lectin"/>
</dbReference>
<name>A0A8H6TQA2_MYCCL</name>
<evidence type="ECO:0000256" key="13">
    <source>
        <dbReference type="SAM" id="SignalP"/>
    </source>
</evidence>
<dbReference type="GO" id="GO:0016810">
    <property type="term" value="F:hydrolase activity, acting on carbon-nitrogen (but not peptide) bonds"/>
    <property type="evidence" value="ECO:0007669"/>
    <property type="project" value="InterPro"/>
</dbReference>
<dbReference type="SMART" id="SM00458">
    <property type="entry name" value="RICIN"/>
    <property type="match status" value="2"/>
</dbReference>
<evidence type="ECO:0000256" key="9">
    <source>
        <dbReference type="ARBA" id="ARBA00023277"/>
    </source>
</evidence>
<keyword evidence="9" id="KW-0119">Carbohydrate metabolism</keyword>
<evidence type="ECO:0000256" key="8">
    <source>
        <dbReference type="ARBA" id="ARBA00023136"/>
    </source>
</evidence>
<dbReference type="AlphaFoldDB" id="A0A8H6TQA2"/>
<protein>
    <submittedName>
        <fullName evidence="15">Glycoside hydrolase/deacetylase</fullName>
    </submittedName>
</protein>
<organism evidence="15 16">
    <name type="scientific">Mycena chlorophos</name>
    <name type="common">Agaric fungus</name>
    <name type="synonym">Agaricus chlorophos</name>
    <dbReference type="NCBI Taxonomy" id="658473"/>
    <lineage>
        <taxon>Eukaryota</taxon>
        <taxon>Fungi</taxon>
        <taxon>Dikarya</taxon>
        <taxon>Basidiomycota</taxon>
        <taxon>Agaricomycotina</taxon>
        <taxon>Agaricomycetes</taxon>
        <taxon>Agaricomycetidae</taxon>
        <taxon>Agaricales</taxon>
        <taxon>Marasmiineae</taxon>
        <taxon>Mycenaceae</taxon>
        <taxon>Mycena</taxon>
    </lineage>
</organism>
<feature type="signal peptide" evidence="13">
    <location>
        <begin position="1"/>
        <end position="20"/>
    </location>
</feature>
<evidence type="ECO:0000256" key="1">
    <source>
        <dbReference type="ARBA" id="ARBA00001941"/>
    </source>
</evidence>
<comment type="caution">
    <text evidence="15">The sequence shown here is derived from an EMBL/GenBank/DDBJ whole genome shotgun (WGS) entry which is preliminary data.</text>
</comment>
<evidence type="ECO:0000256" key="7">
    <source>
        <dbReference type="ARBA" id="ARBA00022801"/>
    </source>
</evidence>
<feature type="domain" description="NodB homology" evidence="14">
    <location>
        <begin position="46"/>
        <end position="229"/>
    </location>
</feature>
<keyword evidence="4" id="KW-0325">Glycoprotein</keyword>
<dbReference type="PROSITE" id="PS51677">
    <property type="entry name" value="NODB"/>
    <property type="match status" value="1"/>
</dbReference>
<evidence type="ECO:0000256" key="12">
    <source>
        <dbReference type="SAM" id="MobiDB-lite"/>
    </source>
</evidence>
<dbReference type="Pfam" id="PF00652">
    <property type="entry name" value="Ricin_B_lectin"/>
    <property type="match status" value="2"/>
</dbReference>
<gene>
    <name evidence="15" type="ORF">HMN09_00107800</name>
</gene>
<keyword evidence="10" id="KW-0449">Lipoprotein</keyword>
<dbReference type="Gene3D" id="2.80.10.50">
    <property type="match status" value="3"/>
</dbReference>
<keyword evidence="4" id="KW-0336">GPI-anchor</keyword>
<evidence type="ECO:0000256" key="10">
    <source>
        <dbReference type="ARBA" id="ARBA00023288"/>
    </source>
</evidence>
<comment type="subcellular location">
    <subcellularLocation>
        <location evidence="2">Cell membrane</location>
        <topology evidence="2">Lipid-anchor</topology>
        <topology evidence="2">GPI-anchor</topology>
    </subcellularLocation>
</comment>
<dbReference type="Gene3D" id="3.20.20.370">
    <property type="entry name" value="Glycoside hydrolase/deacetylase"/>
    <property type="match status" value="1"/>
</dbReference>
<comment type="cofactor">
    <cofactor evidence="1">
        <name>Co(2+)</name>
        <dbReference type="ChEBI" id="CHEBI:48828"/>
    </cofactor>
</comment>
<keyword evidence="7 15" id="KW-0378">Hydrolase</keyword>
<dbReference type="CDD" id="cd00161">
    <property type="entry name" value="beta-trefoil_Ricin-like"/>
    <property type="match status" value="3"/>
</dbReference>
<evidence type="ECO:0000313" key="16">
    <source>
        <dbReference type="Proteomes" id="UP000613580"/>
    </source>
</evidence>
<feature type="region of interest" description="Disordered" evidence="12">
    <location>
        <begin position="279"/>
        <end position="299"/>
    </location>
</feature>
<evidence type="ECO:0000259" key="14">
    <source>
        <dbReference type="PROSITE" id="PS51677"/>
    </source>
</evidence>
<dbReference type="GO" id="GO:0071555">
    <property type="term" value="P:cell wall organization"/>
    <property type="evidence" value="ECO:0007669"/>
    <property type="project" value="UniProtKB-KW"/>
</dbReference>
<dbReference type="EMBL" id="JACAZE010000001">
    <property type="protein sequence ID" value="KAF7323270.1"/>
    <property type="molecule type" value="Genomic_DNA"/>
</dbReference>
<keyword evidence="8" id="KW-0472">Membrane</keyword>
<keyword evidence="6 13" id="KW-0732">Signal</keyword>
<keyword evidence="16" id="KW-1185">Reference proteome</keyword>
<sequence>MPSLRLSLVASALFTLSVFAHPHSDKRHHHTARATPTVYSSCVNSKDIALTFDDGPYDNLRSISDHFTAAGAKATFFWNGKYRDCIYNRVTDMQYAYNAGHLIGSHTWSHANLSALSTAQIQDEMYRVELAFSRILGIRPAFMRPPYGEYTGNVQSIAASRGQALALWDTDTEDADGETVAYSEAVYNQVVSSNAKNALILEHETVSTTASTLVPYAINLFQSHGYNLVTLATCLGVSPYQIVGVPQTQSEPQQSSWTCDNTPDPGAACGGSIPCQTGSPPAVSTSSTSTSTSTSSTPTATNQYIHLSANSGKCLGAASNSNGAAVTVQDCATTTAQAWTFTSSGQLALYGGSMCLDVTSGTVASGTKLQIWACGSGNANQVWTQSGSAFKWASHNSYCMDDTSGSTSNGNQVQIWSCTGGPNQAWGVTTGSGSTSTSTSTSTNPTSTGQTIRPNASSSTCLTVASNTDGAAVVVQPCSSGNAAQQWVQNGATLVVYGSKCLDITGGSYNDGTHLQVWSCTPGQGDAQQHWTVTSSKTIQSTGTTKCVDLTNGSLNSGNVMQIWDCSTSSTPYANQVFNFV</sequence>
<dbReference type="SUPFAM" id="SSF88713">
    <property type="entry name" value="Glycoside hydrolase/deacetylase"/>
    <property type="match status" value="1"/>
</dbReference>
<dbReference type="CDD" id="cd10951">
    <property type="entry name" value="CE4_ClCDA_like"/>
    <property type="match status" value="1"/>
</dbReference>
<proteinExistence type="predicted"/>
<accession>A0A8H6TQA2</accession>
<dbReference type="Proteomes" id="UP000613580">
    <property type="component" value="Unassembled WGS sequence"/>
</dbReference>
<dbReference type="InterPro" id="IPR002509">
    <property type="entry name" value="NODB_dom"/>
</dbReference>
<dbReference type="SUPFAM" id="SSF50370">
    <property type="entry name" value="Ricin B-like lectins"/>
    <property type="match status" value="2"/>
</dbReference>
<dbReference type="InterPro" id="IPR011330">
    <property type="entry name" value="Glyco_hydro/deAcase_b/a-brl"/>
</dbReference>
<evidence type="ECO:0000256" key="11">
    <source>
        <dbReference type="ARBA" id="ARBA00023316"/>
    </source>
</evidence>
<evidence type="ECO:0000256" key="5">
    <source>
        <dbReference type="ARBA" id="ARBA00022723"/>
    </source>
</evidence>
<dbReference type="Pfam" id="PF01522">
    <property type="entry name" value="Polysacc_deac_1"/>
    <property type="match status" value="1"/>
</dbReference>
<dbReference type="GO" id="GO:0005975">
    <property type="term" value="P:carbohydrate metabolic process"/>
    <property type="evidence" value="ECO:0007669"/>
    <property type="project" value="InterPro"/>
</dbReference>
<feature type="compositionally biased region" description="Low complexity" evidence="12">
    <location>
        <begin position="429"/>
        <end position="451"/>
    </location>
</feature>
<dbReference type="GO" id="GO:0005886">
    <property type="term" value="C:plasma membrane"/>
    <property type="evidence" value="ECO:0007669"/>
    <property type="project" value="UniProtKB-SubCell"/>
</dbReference>
<dbReference type="GO" id="GO:0098552">
    <property type="term" value="C:side of membrane"/>
    <property type="evidence" value="ECO:0007669"/>
    <property type="project" value="UniProtKB-KW"/>
</dbReference>
<evidence type="ECO:0000313" key="15">
    <source>
        <dbReference type="EMBL" id="KAF7323270.1"/>
    </source>
</evidence>
<dbReference type="PANTHER" id="PTHR46471:SF2">
    <property type="entry name" value="CHITIN DEACETYLASE-RELATED"/>
    <property type="match status" value="1"/>
</dbReference>
<dbReference type="InterPro" id="IPR035992">
    <property type="entry name" value="Ricin_B-like_lectins"/>
</dbReference>
<evidence type="ECO:0000256" key="2">
    <source>
        <dbReference type="ARBA" id="ARBA00004609"/>
    </source>
</evidence>
<evidence type="ECO:0000256" key="4">
    <source>
        <dbReference type="ARBA" id="ARBA00022622"/>
    </source>
</evidence>
<keyword evidence="3" id="KW-1003">Cell membrane</keyword>
<feature type="chain" id="PRO_5034334555" evidence="13">
    <location>
        <begin position="21"/>
        <end position="581"/>
    </location>
</feature>
<dbReference type="PROSITE" id="PS50231">
    <property type="entry name" value="RICIN_B_LECTIN"/>
    <property type="match status" value="2"/>
</dbReference>
<evidence type="ECO:0000256" key="6">
    <source>
        <dbReference type="ARBA" id="ARBA00022729"/>
    </source>
</evidence>
<dbReference type="GO" id="GO:0046872">
    <property type="term" value="F:metal ion binding"/>
    <property type="evidence" value="ECO:0007669"/>
    <property type="project" value="UniProtKB-KW"/>
</dbReference>